<gene>
    <name evidence="2" type="ORF">IFK94_08565</name>
</gene>
<dbReference type="Pfam" id="PF01713">
    <property type="entry name" value="Smr"/>
    <property type="match status" value="1"/>
</dbReference>
<protein>
    <submittedName>
        <fullName evidence="2">Smr/MutS family protein</fullName>
    </submittedName>
</protein>
<dbReference type="SMART" id="SM00463">
    <property type="entry name" value="SMR"/>
    <property type="match status" value="1"/>
</dbReference>
<evidence type="ECO:0000313" key="3">
    <source>
        <dbReference type="Proteomes" id="UP000648239"/>
    </source>
</evidence>
<dbReference type="InterPro" id="IPR036063">
    <property type="entry name" value="Smr_dom_sf"/>
</dbReference>
<dbReference type="Gene3D" id="3.30.1370.110">
    <property type="match status" value="1"/>
</dbReference>
<dbReference type="Proteomes" id="UP000648239">
    <property type="component" value="Unassembled WGS sequence"/>
</dbReference>
<evidence type="ECO:0000259" key="1">
    <source>
        <dbReference type="PROSITE" id="PS50828"/>
    </source>
</evidence>
<reference evidence="2 3" key="1">
    <citation type="submission" date="2020-08" db="EMBL/GenBank/DDBJ databases">
        <title>Acidobacteriota in marine sediments use diverse sulfur dissimilation pathways.</title>
        <authorList>
            <person name="Wasmund K."/>
        </authorList>
    </citation>
    <scope>NUCLEOTIDE SEQUENCE [LARGE SCALE GENOMIC DNA]</scope>
    <source>
        <strain evidence="2">MAG AM4</strain>
    </source>
</reference>
<proteinExistence type="predicted"/>
<sequence length="102" mass="11226">MEEEDIPEEVVVPIEDFIDLHPFQPREIRSVVEAYLEAALLKGFREVRIIHGKGIGVQREVVRSVLAAHPDVEKFSDGGPAGGGWGATRVFLRFSGDGPDQS</sequence>
<organism evidence="2 3">
    <name type="scientific">Candidatus Polarisedimenticola svalbardensis</name>
    <dbReference type="NCBI Taxonomy" id="2886004"/>
    <lineage>
        <taxon>Bacteria</taxon>
        <taxon>Pseudomonadati</taxon>
        <taxon>Acidobacteriota</taxon>
        <taxon>Candidatus Polarisedimenticolia</taxon>
        <taxon>Candidatus Polarisedimenticolales</taxon>
        <taxon>Candidatus Polarisedimenticolaceae</taxon>
        <taxon>Candidatus Polarisedimenticola</taxon>
    </lineage>
</organism>
<accession>A0A8J6Y6K6</accession>
<evidence type="ECO:0000313" key="2">
    <source>
        <dbReference type="EMBL" id="MBD3868165.1"/>
    </source>
</evidence>
<dbReference type="PANTHER" id="PTHR35562">
    <property type="entry name" value="DNA ENDONUCLEASE SMRA-RELATED"/>
    <property type="match status" value="1"/>
</dbReference>
<dbReference type="EMBL" id="JACXWD010000024">
    <property type="protein sequence ID" value="MBD3868165.1"/>
    <property type="molecule type" value="Genomic_DNA"/>
</dbReference>
<dbReference type="AlphaFoldDB" id="A0A8J6Y6K6"/>
<name>A0A8J6Y6K6_9BACT</name>
<comment type="caution">
    <text evidence="2">The sequence shown here is derived from an EMBL/GenBank/DDBJ whole genome shotgun (WGS) entry which is preliminary data.</text>
</comment>
<feature type="domain" description="Smr" evidence="1">
    <location>
        <begin position="18"/>
        <end position="93"/>
    </location>
</feature>
<dbReference type="InterPro" id="IPR002625">
    <property type="entry name" value="Smr_dom"/>
</dbReference>
<dbReference type="PANTHER" id="PTHR35562:SF2">
    <property type="entry name" value="DNA ENDONUCLEASE SMRA-RELATED"/>
    <property type="match status" value="1"/>
</dbReference>
<dbReference type="SUPFAM" id="SSF160443">
    <property type="entry name" value="SMR domain-like"/>
    <property type="match status" value="1"/>
</dbReference>
<dbReference type="PROSITE" id="PS50828">
    <property type="entry name" value="SMR"/>
    <property type="match status" value="1"/>
</dbReference>